<proteinExistence type="predicted"/>
<dbReference type="GO" id="GO:0003677">
    <property type="term" value="F:DNA binding"/>
    <property type="evidence" value="ECO:0007669"/>
    <property type="project" value="InterPro"/>
</dbReference>
<evidence type="ECO:0000313" key="2">
    <source>
        <dbReference type="EMBL" id="ATA94189.1"/>
    </source>
</evidence>
<gene>
    <name evidence="2" type="ORF">CGC54_07550</name>
</gene>
<name>A0AAC9Z3M3_9FLAO</name>
<dbReference type="Proteomes" id="UP000243753">
    <property type="component" value="Chromosome"/>
</dbReference>
<sequence>MIRKMRSLFVVYFNHISASKANREYLKRRKSKDRIQHKAQRNKPLSKWERVFNKLISKTRWVVERTFGSQKRWFGVGQTRLKGLDKVHTQHILEAIAYNLKRSPKMEILPAF</sequence>
<dbReference type="EMBL" id="CP022389">
    <property type="protein sequence ID" value="ATA94189.1"/>
    <property type="molecule type" value="Genomic_DNA"/>
</dbReference>
<protein>
    <recommendedName>
        <fullName evidence="1">Transposase IS4-like domain-containing protein</fullName>
    </recommendedName>
</protein>
<feature type="domain" description="Transposase IS4-like" evidence="1">
    <location>
        <begin position="15"/>
        <end position="100"/>
    </location>
</feature>
<organism evidence="2 3">
    <name type="scientific">Capnocytophaga canimorsus</name>
    <dbReference type="NCBI Taxonomy" id="28188"/>
    <lineage>
        <taxon>Bacteria</taxon>
        <taxon>Pseudomonadati</taxon>
        <taxon>Bacteroidota</taxon>
        <taxon>Flavobacteriia</taxon>
        <taxon>Flavobacteriales</taxon>
        <taxon>Flavobacteriaceae</taxon>
        <taxon>Capnocytophaga</taxon>
    </lineage>
</organism>
<accession>A0AAC9Z3M3</accession>
<evidence type="ECO:0000313" key="3">
    <source>
        <dbReference type="Proteomes" id="UP000243753"/>
    </source>
</evidence>
<dbReference type="GO" id="GO:0004803">
    <property type="term" value="F:transposase activity"/>
    <property type="evidence" value="ECO:0007669"/>
    <property type="project" value="InterPro"/>
</dbReference>
<dbReference type="InterPro" id="IPR002559">
    <property type="entry name" value="Transposase_11"/>
</dbReference>
<reference evidence="3" key="1">
    <citation type="submission" date="2017-06" db="EMBL/GenBank/DDBJ databases">
        <title>Capnocytophaga spp. assemblies.</title>
        <authorList>
            <person name="Gulvik C.A."/>
        </authorList>
    </citation>
    <scope>NUCLEOTIDE SEQUENCE [LARGE SCALE GENOMIC DNA]</scope>
    <source>
        <strain evidence="3">H3936</strain>
    </source>
</reference>
<dbReference type="GO" id="GO:0006313">
    <property type="term" value="P:DNA transposition"/>
    <property type="evidence" value="ECO:0007669"/>
    <property type="project" value="InterPro"/>
</dbReference>
<dbReference type="Pfam" id="PF01609">
    <property type="entry name" value="DDE_Tnp_1"/>
    <property type="match status" value="1"/>
</dbReference>
<evidence type="ECO:0000259" key="1">
    <source>
        <dbReference type="Pfam" id="PF01609"/>
    </source>
</evidence>
<dbReference type="AlphaFoldDB" id="A0AAC9Z3M3"/>